<keyword evidence="2" id="KW-0812">Transmembrane</keyword>
<proteinExistence type="predicted"/>
<evidence type="ECO:0000256" key="2">
    <source>
        <dbReference type="SAM" id="Phobius"/>
    </source>
</evidence>
<keyword evidence="2" id="KW-1133">Transmembrane helix</keyword>
<dbReference type="EMBL" id="CAJVRL010000089">
    <property type="protein sequence ID" value="CAG8959164.1"/>
    <property type="molecule type" value="Genomic_DNA"/>
</dbReference>
<organism evidence="3 4">
    <name type="scientific">Hymenoscyphus fraxineus</name>
    <dbReference type="NCBI Taxonomy" id="746836"/>
    <lineage>
        <taxon>Eukaryota</taxon>
        <taxon>Fungi</taxon>
        <taxon>Dikarya</taxon>
        <taxon>Ascomycota</taxon>
        <taxon>Pezizomycotina</taxon>
        <taxon>Leotiomycetes</taxon>
        <taxon>Helotiales</taxon>
        <taxon>Helotiaceae</taxon>
        <taxon>Hymenoscyphus</taxon>
    </lineage>
</organism>
<name>A0A9N9PM39_9HELO</name>
<evidence type="ECO:0000256" key="1">
    <source>
        <dbReference type="SAM" id="MobiDB-lite"/>
    </source>
</evidence>
<keyword evidence="2" id="KW-0472">Membrane</keyword>
<evidence type="ECO:0000313" key="4">
    <source>
        <dbReference type="Proteomes" id="UP000696280"/>
    </source>
</evidence>
<dbReference type="Proteomes" id="UP000696280">
    <property type="component" value="Unassembled WGS sequence"/>
</dbReference>
<gene>
    <name evidence="3" type="ORF">HYFRA_00013028</name>
</gene>
<evidence type="ECO:0000313" key="3">
    <source>
        <dbReference type="EMBL" id="CAG8959164.1"/>
    </source>
</evidence>
<feature type="region of interest" description="Disordered" evidence="1">
    <location>
        <begin position="93"/>
        <end position="133"/>
    </location>
</feature>
<accession>A0A9N9PM39</accession>
<dbReference type="AlphaFoldDB" id="A0A9N9PM39"/>
<comment type="caution">
    <text evidence="3">The sequence shown here is derived from an EMBL/GenBank/DDBJ whole genome shotgun (WGS) entry which is preliminary data.</text>
</comment>
<sequence length="133" mass="14563">MSRGMDQDGDEGRWEMGDGRWEMALMGGSGVTISLLFLPHAHLRLLYRDYQSLSCTHERGAQWARHPSIVQPTISFSVSSPIWLPLPVPVPVPVPNSKPKETATATATVQLPPPPSEQASISLMSKGRRPVPP</sequence>
<protein>
    <submittedName>
        <fullName evidence="3">Uncharacterized protein</fullName>
    </submittedName>
</protein>
<feature type="transmembrane region" description="Helical" evidence="2">
    <location>
        <begin position="20"/>
        <end position="38"/>
    </location>
</feature>
<reference evidence="3" key="1">
    <citation type="submission" date="2021-07" db="EMBL/GenBank/DDBJ databases">
        <authorList>
            <person name="Durling M."/>
        </authorList>
    </citation>
    <scope>NUCLEOTIDE SEQUENCE</scope>
</reference>
<keyword evidence="4" id="KW-1185">Reference proteome</keyword>